<dbReference type="Gene3D" id="3.30.505.50">
    <property type="entry name" value="Sigma 54 modulation/S30EA ribosomal protein, C-terminal domain"/>
    <property type="match status" value="1"/>
</dbReference>
<dbReference type="FunFam" id="3.30.505.50:FF:000001">
    <property type="entry name" value="Ribosome hibernation promoting factor"/>
    <property type="match status" value="1"/>
</dbReference>
<dbReference type="GO" id="GO:0043024">
    <property type="term" value="F:ribosomal small subunit binding"/>
    <property type="evidence" value="ECO:0007669"/>
    <property type="project" value="TreeGrafter"/>
</dbReference>
<dbReference type="FunFam" id="3.30.160.100:FF:000001">
    <property type="entry name" value="Ribosome hibernation promoting factor"/>
    <property type="match status" value="1"/>
</dbReference>
<dbReference type="PANTHER" id="PTHR33231">
    <property type="entry name" value="30S RIBOSOMAL PROTEIN"/>
    <property type="match status" value="1"/>
</dbReference>
<keyword evidence="10" id="KW-1185">Reference proteome</keyword>
<dbReference type="AlphaFoldDB" id="A0A2U1JQT8"/>
<reference evidence="9 10" key="1">
    <citation type="submission" date="2018-04" db="EMBL/GenBank/DDBJ databases">
        <title>Camelliibacillus theae gen. nov., sp. nov., isolated from Pu'er tea.</title>
        <authorList>
            <person name="Niu L."/>
        </authorList>
    </citation>
    <scope>NUCLEOTIDE SEQUENCE [LARGE SCALE GENOMIC DNA]</scope>
    <source>
        <strain evidence="9 10">T8</strain>
    </source>
</reference>
<dbReference type="InterPro" id="IPR038416">
    <property type="entry name" value="Ribosom_S30AE_C_sf"/>
</dbReference>
<dbReference type="Pfam" id="PF02482">
    <property type="entry name" value="Ribosomal_S30AE"/>
    <property type="match status" value="1"/>
</dbReference>
<evidence type="ECO:0000256" key="3">
    <source>
        <dbReference type="ARBA" id="ARBA00038434"/>
    </source>
</evidence>
<dbReference type="GO" id="GO:0022627">
    <property type="term" value="C:cytosolic small ribosomal subunit"/>
    <property type="evidence" value="ECO:0007669"/>
    <property type="project" value="TreeGrafter"/>
</dbReference>
<comment type="subunit">
    <text evidence="6">Interacts with 100S ribosomes.</text>
</comment>
<comment type="similarity">
    <text evidence="6">Belongs to the HPF/YfiA ribosome-associated protein family. Long HPF subfamily.</text>
</comment>
<evidence type="ECO:0000313" key="10">
    <source>
        <dbReference type="Proteomes" id="UP000245998"/>
    </source>
</evidence>
<evidence type="ECO:0000256" key="2">
    <source>
        <dbReference type="ARBA" id="ARBA00022845"/>
    </source>
</evidence>
<dbReference type="HAMAP" id="MF_00839">
    <property type="entry name" value="HPF"/>
    <property type="match status" value="1"/>
</dbReference>
<comment type="similarity">
    <text evidence="3">Belongs to the HPF/YfiA ribosome-associated protein family. Short HPF subfamily.</text>
</comment>
<dbReference type="Pfam" id="PF16321">
    <property type="entry name" value="Ribosom_S30AE_C"/>
    <property type="match status" value="1"/>
</dbReference>
<dbReference type="SUPFAM" id="SSF69754">
    <property type="entry name" value="Ribosome binding protein Y (YfiA homologue)"/>
    <property type="match status" value="1"/>
</dbReference>
<dbReference type="Proteomes" id="UP000245998">
    <property type="component" value="Unassembled WGS sequence"/>
</dbReference>
<dbReference type="RefSeq" id="WP_116556023.1">
    <property type="nucleotide sequence ID" value="NZ_QCZG01000051.1"/>
</dbReference>
<sequence length="178" mass="20779">MKFEIRGENITVTDALNDYIKKKLGKIERYFDSEINADVHVRMKVYNSKQTIEVTIPMKGLLLRAEESDQDMYAAIDQVAEKLERQIRKHKTKINRKFRNEGSIKNLFAEAPADKREDAAFEIVRKKSFHLKPMNVEEAILQMNMLGHSFFIFSNAETNDTNVVYKRKDGKYALIETE</sequence>
<dbReference type="InterPro" id="IPR036567">
    <property type="entry name" value="RHF-like"/>
</dbReference>
<comment type="subunit">
    <text evidence="4">Associates exclusively with 100S ribosomes, which are dimers of 70S ribosomes.</text>
</comment>
<gene>
    <name evidence="9" type="primary">raiA</name>
    <name evidence="6" type="synonym">hpf</name>
    <name evidence="9" type="ORF">DCC39_16610</name>
</gene>
<comment type="subcellular location">
    <subcellularLocation>
        <location evidence="6">Cytoplasm</location>
    </subcellularLocation>
</comment>
<protein>
    <recommendedName>
        <fullName evidence="5 6">Ribosome hibernation promoting factor</fullName>
        <shortName evidence="6">HPF</shortName>
    </recommendedName>
</protein>
<evidence type="ECO:0000256" key="4">
    <source>
        <dbReference type="ARBA" id="ARBA00038695"/>
    </source>
</evidence>
<evidence type="ECO:0000256" key="7">
    <source>
        <dbReference type="SAM" id="Coils"/>
    </source>
</evidence>
<evidence type="ECO:0000259" key="8">
    <source>
        <dbReference type="Pfam" id="PF16321"/>
    </source>
</evidence>
<comment type="function">
    <text evidence="6">Required for dimerization of active 70S ribosomes into 100S ribosomes in stationary phase; 100S ribosomes are translationally inactive and sometimes present during exponential growth.</text>
</comment>
<evidence type="ECO:0000313" key="9">
    <source>
        <dbReference type="EMBL" id="PWA07521.1"/>
    </source>
</evidence>
<dbReference type="InterPro" id="IPR032528">
    <property type="entry name" value="Ribosom_S30AE_C"/>
</dbReference>
<comment type="caution">
    <text evidence="9">The sequence shown here is derived from an EMBL/GenBank/DDBJ whole genome shotgun (WGS) entry which is preliminary data.</text>
</comment>
<organism evidence="9 10">
    <name type="scientific">Pueribacillus theae</name>
    <dbReference type="NCBI Taxonomy" id="2171751"/>
    <lineage>
        <taxon>Bacteria</taxon>
        <taxon>Bacillati</taxon>
        <taxon>Bacillota</taxon>
        <taxon>Bacilli</taxon>
        <taxon>Bacillales</taxon>
        <taxon>Bacillaceae</taxon>
        <taxon>Pueribacillus</taxon>
    </lineage>
</organism>
<proteinExistence type="inferred from homology"/>
<keyword evidence="7" id="KW-0175">Coiled coil</keyword>
<dbReference type="InterPro" id="IPR034694">
    <property type="entry name" value="HPF_long/plastid"/>
</dbReference>
<dbReference type="OrthoDB" id="9794975at2"/>
<dbReference type="NCBIfam" id="TIGR00741">
    <property type="entry name" value="yfiA"/>
    <property type="match status" value="1"/>
</dbReference>
<evidence type="ECO:0000256" key="6">
    <source>
        <dbReference type="HAMAP-Rule" id="MF_00839"/>
    </source>
</evidence>
<evidence type="ECO:0000256" key="1">
    <source>
        <dbReference type="ARBA" id="ARBA00022490"/>
    </source>
</evidence>
<name>A0A2U1JQT8_9BACI</name>
<dbReference type="GO" id="GO:0045900">
    <property type="term" value="P:negative regulation of translational elongation"/>
    <property type="evidence" value="ECO:0007669"/>
    <property type="project" value="TreeGrafter"/>
</dbReference>
<keyword evidence="1 6" id="KW-0963">Cytoplasm</keyword>
<feature type="coiled-coil region" evidence="7">
    <location>
        <begin position="73"/>
        <end position="100"/>
    </location>
</feature>
<dbReference type="Gene3D" id="3.30.160.100">
    <property type="entry name" value="Ribosome hibernation promotion factor-like"/>
    <property type="match status" value="1"/>
</dbReference>
<accession>A0A2U1JQT8</accession>
<feature type="domain" description="Sigma 54 modulation/S30EA ribosomal protein C-terminal" evidence="8">
    <location>
        <begin position="120"/>
        <end position="174"/>
    </location>
</feature>
<keyword evidence="2 6" id="KW-0810">Translation regulation</keyword>
<dbReference type="CDD" id="cd00552">
    <property type="entry name" value="RaiA"/>
    <property type="match status" value="1"/>
</dbReference>
<evidence type="ECO:0000256" key="5">
    <source>
        <dbReference type="ARBA" id="ARBA00041148"/>
    </source>
</evidence>
<dbReference type="PANTHER" id="PTHR33231:SF1">
    <property type="entry name" value="30S RIBOSOMAL PROTEIN"/>
    <property type="match status" value="1"/>
</dbReference>
<dbReference type="EMBL" id="QCZG01000051">
    <property type="protein sequence ID" value="PWA07521.1"/>
    <property type="molecule type" value="Genomic_DNA"/>
</dbReference>
<dbReference type="InterPro" id="IPR050574">
    <property type="entry name" value="HPF/YfiA_ribosome-assoc"/>
</dbReference>
<dbReference type="InterPro" id="IPR003489">
    <property type="entry name" value="RHF/RaiA"/>
</dbReference>